<dbReference type="RefSeq" id="WP_369188969.1">
    <property type="nucleotide sequence ID" value="NZ_CP163431.1"/>
</dbReference>
<sequence length="177" mass="18551">MSDHGIAPVPAPIPAPVAAPGSPPVPAPIPAPVPAHQPPYYAVVFTSLRTAGDNGYGETADRMGELVKEIPGFLGEDSARVPGGLGITVAYFRDLAGIEAWRAHAEHRAAKEYGREHWYERYSLHIAKVEYSRGYERGAEAEAEAGTEAGAVTGARVEAAAETGARVEAVAETGAHV</sequence>
<dbReference type="InterPro" id="IPR011008">
    <property type="entry name" value="Dimeric_a/b-barrel"/>
</dbReference>
<reference evidence="1" key="1">
    <citation type="submission" date="2024-07" db="EMBL/GenBank/DDBJ databases">
        <authorList>
            <person name="Yu S.T."/>
        </authorList>
    </citation>
    <scope>NUCLEOTIDE SEQUENCE</scope>
    <source>
        <strain evidence="1">R08</strain>
    </source>
</reference>
<gene>
    <name evidence="1" type="ORF">AB5J58_23375</name>
</gene>
<evidence type="ECO:0000313" key="1">
    <source>
        <dbReference type="EMBL" id="XDQ02913.1"/>
    </source>
</evidence>
<dbReference type="InterPro" id="IPR052936">
    <property type="entry name" value="Jasmonate_Hydroxylase-like"/>
</dbReference>
<dbReference type="GO" id="GO:0004497">
    <property type="term" value="F:monooxygenase activity"/>
    <property type="evidence" value="ECO:0007669"/>
    <property type="project" value="UniProtKB-KW"/>
</dbReference>
<proteinExistence type="predicted"/>
<dbReference type="EC" id="1.14.-.-" evidence="1"/>
<keyword evidence="1" id="KW-0503">Monooxygenase</keyword>
<dbReference type="PANTHER" id="PTHR37811">
    <property type="entry name" value="BLL5343 PROTEIN"/>
    <property type="match status" value="1"/>
</dbReference>
<accession>A0AB39MD96</accession>
<dbReference type="SUPFAM" id="SSF54909">
    <property type="entry name" value="Dimeric alpha+beta barrel"/>
    <property type="match status" value="1"/>
</dbReference>
<protein>
    <submittedName>
        <fullName evidence="1">Antibiotic biosynthesis monooxygenase</fullName>
        <ecNumber evidence="1">1.14.-.-</ecNumber>
    </submittedName>
</protein>
<organism evidence="1">
    <name type="scientific">Streptomyces sp. R08</name>
    <dbReference type="NCBI Taxonomy" id="3238624"/>
    <lineage>
        <taxon>Bacteria</taxon>
        <taxon>Bacillati</taxon>
        <taxon>Actinomycetota</taxon>
        <taxon>Actinomycetes</taxon>
        <taxon>Kitasatosporales</taxon>
        <taxon>Streptomycetaceae</taxon>
        <taxon>Streptomyces</taxon>
    </lineage>
</organism>
<dbReference type="PANTHER" id="PTHR37811:SF2">
    <property type="entry name" value="ABM DOMAIN-CONTAINING PROTEIN"/>
    <property type="match status" value="1"/>
</dbReference>
<name>A0AB39MD96_9ACTN</name>
<dbReference type="Gene3D" id="3.30.70.100">
    <property type="match status" value="1"/>
</dbReference>
<dbReference type="EMBL" id="CP163431">
    <property type="protein sequence ID" value="XDQ02913.1"/>
    <property type="molecule type" value="Genomic_DNA"/>
</dbReference>
<dbReference type="AlphaFoldDB" id="A0AB39MD96"/>
<keyword evidence="1" id="KW-0560">Oxidoreductase</keyword>